<sequence length="742" mass="81158">MSRATYIIILAILGLLCFGNSARAFGAGNIPSFAFLEGKAFRHGDIEDVLVDLAKKSGRGGFLGLGGAAKFTGLDVKRVYFGNWLRDYSQAIDVAALKKTNVQTIINLLMALGFMAMGYATEEFEITKERLGVYLPVEHIDNPKGYAEGEDARQYDPRLRPPVNPEELQIDPRTGMKNYIANENGNWDTSKALVRRTIEQCIHHGRMSRARGNDDDEYEAYRLLGQAMHTLEDFTAHSNFCELALISLGYHDVFPHVGQNAIIKAPNGQMVPPLVTGTFGGSDFIHSLLGEAGDHLSEASISDLNRSINKARSDPANSDSGLRNLLLQMPGGEGQALSRDVDSIRNGSSGDPNNMSPQQLHATLWKILAFRDKVSKGISVTIEKIPGLNSLVEKITNSLNVFVFTTIEPFLGPILKSSTSGLSSLSQQVINDPDQFAVFDNPNSDDPTHSFLSKDHFGLILNEPAGNLARINITHAVKLIVEAWDDTNIDARGVGEKAWESVFHPMFYDSRSQIQSEMMAYMKQWIDTQPKKQEILNRLTKASVRSNNNRRIGDTSGSNNSHDHGGVPSQGLQGVLATHNVHVPGATYLNQGTAFMSSVTGFQSTNPVVFRDGPFDQNIHTSGPPHPSYQNDSGYPGAQQYHQQSYQQQPSFGGGDQYGAPPSFASHQNSFQYQQPPYSGGGGESQFGGPPPLHGGYAGHGQPHHDPHQQHQSYQQQIYQGGPPPHQNYDSGYGQNSNGGAW</sequence>
<accession>A0A0F7SJQ8</accession>
<evidence type="ECO:0000313" key="3">
    <source>
        <dbReference type="EMBL" id="CDZ97898.1"/>
    </source>
</evidence>
<feature type="compositionally biased region" description="Polar residues" evidence="1">
    <location>
        <begin position="543"/>
        <end position="560"/>
    </location>
</feature>
<dbReference type="AlphaFoldDB" id="A0A0F7SJQ8"/>
<feature type="region of interest" description="Disordered" evidence="1">
    <location>
        <begin position="541"/>
        <end position="572"/>
    </location>
</feature>
<reference evidence="3" key="1">
    <citation type="submission" date="2014-08" db="EMBL/GenBank/DDBJ databases">
        <authorList>
            <person name="Sharma Rahul"/>
            <person name="Thines Marco"/>
        </authorList>
    </citation>
    <scope>NUCLEOTIDE SEQUENCE</scope>
</reference>
<dbReference type="PANTHER" id="PTHR14905">
    <property type="entry name" value="NG37"/>
    <property type="match status" value="1"/>
</dbReference>
<name>A0A0F7SJQ8_PHARH</name>
<evidence type="ECO:0000256" key="2">
    <source>
        <dbReference type="SAM" id="SignalP"/>
    </source>
</evidence>
<dbReference type="InterPro" id="IPR052577">
    <property type="entry name" value="VWA7"/>
</dbReference>
<feature type="signal peptide" evidence="2">
    <location>
        <begin position="1"/>
        <end position="24"/>
    </location>
</feature>
<dbReference type="EMBL" id="LN483249">
    <property type="protein sequence ID" value="CDZ97898.1"/>
    <property type="molecule type" value="Genomic_DNA"/>
</dbReference>
<evidence type="ECO:0000256" key="1">
    <source>
        <dbReference type="SAM" id="MobiDB-lite"/>
    </source>
</evidence>
<proteinExistence type="predicted"/>
<feature type="compositionally biased region" description="Polar residues" evidence="1">
    <location>
        <begin position="728"/>
        <end position="742"/>
    </location>
</feature>
<protein>
    <submittedName>
        <fullName evidence="3">Heterokaryon incompatibility Het-C</fullName>
    </submittedName>
</protein>
<feature type="compositionally biased region" description="Low complexity" evidence="1">
    <location>
        <begin position="639"/>
        <end position="649"/>
    </location>
</feature>
<feature type="compositionally biased region" description="Low complexity" evidence="1">
    <location>
        <begin position="710"/>
        <end position="721"/>
    </location>
</feature>
<organism evidence="3">
    <name type="scientific">Phaffia rhodozyma</name>
    <name type="common">Yeast</name>
    <name type="synonym">Xanthophyllomyces dendrorhous</name>
    <dbReference type="NCBI Taxonomy" id="264483"/>
    <lineage>
        <taxon>Eukaryota</taxon>
        <taxon>Fungi</taxon>
        <taxon>Dikarya</taxon>
        <taxon>Basidiomycota</taxon>
        <taxon>Agaricomycotina</taxon>
        <taxon>Tremellomycetes</taxon>
        <taxon>Cystofilobasidiales</taxon>
        <taxon>Mrakiaceae</taxon>
        <taxon>Phaffia</taxon>
    </lineage>
</organism>
<feature type="region of interest" description="Disordered" evidence="1">
    <location>
        <begin position="610"/>
        <end position="742"/>
    </location>
</feature>
<feature type="chain" id="PRO_5002521929" evidence="2">
    <location>
        <begin position="25"/>
        <end position="742"/>
    </location>
</feature>
<dbReference type="PANTHER" id="PTHR14905:SF7">
    <property type="entry name" value="VON WILLEBRAND FACTOR A DOMAIN-CONTAINING PROTEIN 7"/>
    <property type="match status" value="1"/>
</dbReference>
<keyword evidence="2" id="KW-0732">Signal</keyword>
<dbReference type="Pfam" id="PF07217">
    <property type="entry name" value="Het-C"/>
    <property type="match status" value="1"/>
</dbReference>
<dbReference type="InterPro" id="IPR010816">
    <property type="entry name" value="Het-C"/>
</dbReference>